<evidence type="ECO:0000256" key="9">
    <source>
        <dbReference type="ARBA" id="ARBA00023204"/>
    </source>
</evidence>
<dbReference type="CDD" id="cd00056">
    <property type="entry name" value="ENDO3c"/>
    <property type="match status" value="1"/>
</dbReference>
<dbReference type="GO" id="GO:0035485">
    <property type="term" value="F:adenine/guanine mispair binding"/>
    <property type="evidence" value="ECO:0007669"/>
    <property type="project" value="TreeGrafter"/>
</dbReference>
<comment type="function">
    <text evidence="2">Adenine glycosylase active on G-A mispairs. MutY also corrects error-prone DNA synthesis past GO lesions which are due to the oxidatively damaged form of guanine: 7,8-dihydro-8-oxoguanine (8-oxo-dGTP).</text>
</comment>
<keyword evidence="9" id="KW-0234">DNA repair</keyword>
<keyword evidence="5" id="KW-0227">DNA damage</keyword>
<protein>
    <submittedName>
        <fullName evidence="12">HhH-GPD</fullName>
    </submittedName>
</protein>
<dbReference type="GO" id="GO:0006284">
    <property type="term" value="P:base-excision repair"/>
    <property type="evidence" value="ECO:0007669"/>
    <property type="project" value="InterPro"/>
</dbReference>
<evidence type="ECO:0000256" key="7">
    <source>
        <dbReference type="ARBA" id="ARBA00023004"/>
    </source>
</evidence>
<dbReference type="InterPro" id="IPR003265">
    <property type="entry name" value="HhH-GPD_domain"/>
</dbReference>
<dbReference type="Pfam" id="PF00730">
    <property type="entry name" value="HhH-GPD"/>
    <property type="match status" value="1"/>
</dbReference>
<dbReference type="GO" id="GO:0051536">
    <property type="term" value="F:iron-sulfur cluster binding"/>
    <property type="evidence" value="ECO:0007669"/>
    <property type="project" value="UniProtKB-KW"/>
</dbReference>
<dbReference type="PANTHER" id="PTHR42944">
    <property type="entry name" value="ADENINE DNA GLYCOSYLASE"/>
    <property type="match status" value="1"/>
</dbReference>
<evidence type="ECO:0000256" key="8">
    <source>
        <dbReference type="ARBA" id="ARBA00023014"/>
    </source>
</evidence>
<sequence>MEDWLPSKRQIEQLQAKVFAFYGEHGRSFPWRNTTDRYAVMVSEVMLQQTQAERVVERFEAWLVAFPTVQALADAPLREVLALWSGLGYNSRAERLQRCAQTIVADFGGVVPALPEVLLQLPGIGAYTSRSIPIFADNFDVATVDTNIRRIVLHEFGLPETLKPRELQMVADRLLPHGQSRKWHNALMDYGALHLTSQKSGIRPLTRQSKFQGSRRWYRGQMLKALLKTEALPLEALEATWADSPYCLRDIASDLVREGLVEYHPSASADDSPLLRIRGSG</sequence>
<keyword evidence="10" id="KW-0326">Glycosidase</keyword>
<proteinExistence type="inferred from homology"/>
<gene>
    <name evidence="12" type="ordered locus">Cag_1137</name>
</gene>
<dbReference type="GO" id="GO:0034039">
    <property type="term" value="F:8-oxo-7,8-dihydroguanine DNA N-glycosylase activity"/>
    <property type="evidence" value="ECO:0007669"/>
    <property type="project" value="TreeGrafter"/>
</dbReference>
<keyword evidence="6" id="KW-0378">Hydrolase</keyword>
<dbReference type="SMART" id="SM00478">
    <property type="entry name" value="ENDO3c"/>
    <property type="match status" value="1"/>
</dbReference>
<dbReference type="EMBL" id="CP000108">
    <property type="protein sequence ID" value="ABB28399.1"/>
    <property type="molecule type" value="Genomic_DNA"/>
</dbReference>
<reference evidence="12" key="1">
    <citation type="submission" date="2005-08" db="EMBL/GenBank/DDBJ databases">
        <title>Complete sequence of Chlorobium chlorochromatii CaD3.</title>
        <authorList>
            <person name="Copeland A."/>
            <person name="Lucas S."/>
            <person name="Lapidus A."/>
            <person name="Barry K."/>
            <person name="Detter J.C."/>
            <person name="Glavina T."/>
            <person name="Hammon N."/>
            <person name="Israni S."/>
            <person name="Pitluck S."/>
            <person name="Bryant D."/>
            <person name="Schmutz J."/>
            <person name="Larimer F."/>
            <person name="Land M."/>
            <person name="Kyrpides N."/>
            <person name="Ivanova N."/>
            <person name="Richardson P."/>
        </authorList>
    </citation>
    <scope>NUCLEOTIDE SEQUENCE [LARGE SCALE GENOMIC DNA]</scope>
    <source>
        <strain evidence="12">CaD3</strain>
    </source>
</reference>
<accession>Q3ARH6</accession>
<dbReference type="GO" id="GO:0032357">
    <property type="term" value="F:oxidized purine DNA binding"/>
    <property type="evidence" value="ECO:0007669"/>
    <property type="project" value="TreeGrafter"/>
</dbReference>
<dbReference type="eggNOG" id="COG1194">
    <property type="taxonomic scope" value="Bacteria"/>
</dbReference>
<evidence type="ECO:0000256" key="2">
    <source>
        <dbReference type="ARBA" id="ARBA00002933"/>
    </source>
</evidence>
<dbReference type="InterPro" id="IPR011257">
    <property type="entry name" value="DNA_glycosylase"/>
</dbReference>
<evidence type="ECO:0000313" key="12">
    <source>
        <dbReference type="EMBL" id="ABB28399.1"/>
    </source>
</evidence>
<dbReference type="GO" id="GO:0000701">
    <property type="term" value="F:purine-specific mismatch base pair DNA N-glycosylase activity"/>
    <property type="evidence" value="ECO:0007669"/>
    <property type="project" value="TreeGrafter"/>
</dbReference>
<evidence type="ECO:0000256" key="1">
    <source>
        <dbReference type="ARBA" id="ARBA00001966"/>
    </source>
</evidence>
<dbReference type="InterPro" id="IPR023170">
    <property type="entry name" value="HhH_base_excis_C"/>
</dbReference>
<keyword evidence="4" id="KW-0479">Metal-binding</keyword>
<comment type="cofactor">
    <cofactor evidence="1">
        <name>[4Fe-4S] cluster</name>
        <dbReference type="ChEBI" id="CHEBI:49883"/>
    </cofactor>
</comment>
<evidence type="ECO:0000256" key="3">
    <source>
        <dbReference type="ARBA" id="ARBA00008343"/>
    </source>
</evidence>
<organism evidence="12">
    <name type="scientific">Chlorobium chlorochromatii (strain CaD3)</name>
    <dbReference type="NCBI Taxonomy" id="340177"/>
    <lineage>
        <taxon>Bacteria</taxon>
        <taxon>Pseudomonadati</taxon>
        <taxon>Chlorobiota</taxon>
        <taxon>Chlorobiia</taxon>
        <taxon>Chlorobiales</taxon>
        <taxon>Chlorobiaceae</taxon>
        <taxon>Chlorobium/Pelodictyon group</taxon>
        <taxon>Chlorobium</taxon>
    </lineage>
</organism>
<dbReference type="AlphaFoldDB" id="Q3ARH6"/>
<keyword evidence="8" id="KW-0411">Iron-sulfur</keyword>
<dbReference type="Gene3D" id="1.10.1670.10">
    <property type="entry name" value="Helix-hairpin-Helix base-excision DNA repair enzymes (C-terminal)"/>
    <property type="match status" value="1"/>
</dbReference>
<dbReference type="PANTHER" id="PTHR42944:SF1">
    <property type="entry name" value="ADENINE DNA GLYCOSYLASE"/>
    <property type="match status" value="1"/>
</dbReference>
<dbReference type="GO" id="GO:0006298">
    <property type="term" value="P:mismatch repair"/>
    <property type="evidence" value="ECO:0007669"/>
    <property type="project" value="TreeGrafter"/>
</dbReference>
<dbReference type="KEGG" id="cch:Cag_1137"/>
<dbReference type="HOGENOM" id="CLU_012862_2_0_10"/>
<dbReference type="STRING" id="340177.Cag_1137"/>
<name>Q3ARH6_CHLCH</name>
<dbReference type="GO" id="GO:0046872">
    <property type="term" value="F:metal ion binding"/>
    <property type="evidence" value="ECO:0007669"/>
    <property type="project" value="UniProtKB-KW"/>
</dbReference>
<evidence type="ECO:0000256" key="6">
    <source>
        <dbReference type="ARBA" id="ARBA00022801"/>
    </source>
</evidence>
<feature type="domain" description="HhH-GPD" evidence="11">
    <location>
        <begin position="46"/>
        <end position="193"/>
    </location>
</feature>
<comment type="similarity">
    <text evidence="3">Belongs to the Nth/MutY family.</text>
</comment>
<dbReference type="OrthoDB" id="9802365at2"/>
<dbReference type="SUPFAM" id="SSF48150">
    <property type="entry name" value="DNA-glycosylase"/>
    <property type="match status" value="1"/>
</dbReference>
<evidence type="ECO:0000256" key="4">
    <source>
        <dbReference type="ARBA" id="ARBA00022723"/>
    </source>
</evidence>
<keyword evidence="7" id="KW-0408">Iron</keyword>
<dbReference type="Gene3D" id="1.10.340.30">
    <property type="entry name" value="Hypothetical protein, domain 2"/>
    <property type="match status" value="1"/>
</dbReference>
<evidence type="ECO:0000259" key="11">
    <source>
        <dbReference type="SMART" id="SM00478"/>
    </source>
</evidence>
<dbReference type="InterPro" id="IPR044298">
    <property type="entry name" value="MIG/MutY"/>
</dbReference>
<evidence type="ECO:0000256" key="10">
    <source>
        <dbReference type="ARBA" id="ARBA00023295"/>
    </source>
</evidence>
<evidence type="ECO:0000256" key="5">
    <source>
        <dbReference type="ARBA" id="ARBA00022763"/>
    </source>
</evidence>